<proteinExistence type="inferred from homology"/>
<dbReference type="SUPFAM" id="SSF53335">
    <property type="entry name" value="S-adenosyl-L-methionine-dependent methyltransferases"/>
    <property type="match status" value="1"/>
</dbReference>
<dbReference type="RefSeq" id="XP_055878017.1">
    <property type="nucleotide sequence ID" value="XM_056022042.1"/>
</dbReference>
<gene>
    <name evidence="5" type="primary">LOC106051660</name>
</gene>
<keyword evidence="4" id="KW-1185">Reference proteome</keyword>
<dbReference type="OrthoDB" id="194386at2759"/>
<dbReference type="InterPro" id="IPR019410">
    <property type="entry name" value="Methyltransf_16"/>
</dbReference>
<sequence length="419" mass="46866">MATSITVEGENISEIDSLLEISSQFFEMVPVRKMKWKDDEAALLLSNPELQKHLLLATVKHPVCVKFPPSLSYMRSFMKLLIYKLESEDANICDEMYEAYTDLLSGSEEDDETLCYKSYRMPSGDCISLRESVHLVSQGTTGLSTWQAAQHLAEWVLENPQTFTNKCVTELGSGLGLTGIITCKSCQVQSYAFTDCHAQVLYLLSKNIELNLLHSSSSSTLDSGSTDRDKKIMRKIRKQLSLSSEPQGSAVSDIEWGETSQTDDSLSMQLEDINDDGIYSDPVELDVNASVWDIDSSHRLATFKSDKRVSISHLDWECVKGKILEKLKSDIILAADVVYDTSIIPSLVYVLKILLDPGSNSNKKPQAYIASTIRNEDTRDAFLIAIGNEGLNYMVVESPKQQRFHYDRSVPIEILQVSA</sequence>
<dbReference type="GeneID" id="106051660"/>
<dbReference type="Gene3D" id="3.40.50.150">
    <property type="entry name" value="Vaccinia Virus protein VP39"/>
    <property type="match status" value="1"/>
</dbReference>
<comment type="similarity">
    <text evidence="1">Belongs to the class I-like SAM-binding methyltransferase superfamily. EEF2KMT family.</text>
</comment>
<protein>
    <submittedName>
        <fullName evidence="5">Protein-lysine N-methyltransferase EEF2KMT-like</fullName>
    </submittedName>
</protein>
<dbReference type="Pfam" id="PF10294">
    <property type="entry name" value="Methyltransf_16"/>
    <property type="match status" value="2"/>
</dbReference>
<dbReference type="Proteomes" id="UP001165740">
    <property type="component" value="Chromosome 2"/>
</dbReference>
<organism evidence="4 5">
    <name type="scientific">Biomphalaria glabrata</name>
    <name type="common">Bloodfluke planorb</name>
    <name type="synonym">Freshwater snail</name>
    <dbReference type="NCBI Taxonomy" id="6526"/>
    <lineage>
        <taxon>Eukaryota</taxon>
        <taxon>Metazoa</taxon>
        <taxon>Spiralia</taxon>
        <taxon>Lophotrochozoa</taxon>
        <taxon>Mollusca</taxon>
        <taxon>Gastropoda</taxon>
        <taxon>Heterobranchia</taxon>
        <taxon>Euthyneura</taxon>
        <taxon>Panpulmonata</taxon>
        <taxon>Hygrophila</taxon>
        <taxon>Lymnaeoidea</taxon>
        <taxon>Planorbidae</taxon>
        <taxon>Biomphalaria</taxon>
    </lineage>
</organism>
<evidence type="ECO:0000313" key="5">
    <source>
        <dbReference type="RefSeq" id="XP_055878017.1"/>
    </source>
</evidence>
<keyword evidence="2" id="KW-0808">Transferase</keyword>
<dbReference type="Pfam" id="PF14904">
    <property type="entry name" value="FAM86"/>
    <property type="match status" value="1"/>
</dbReference>
<accession>A0A9W2ZSJ4</accession>
<evidence type="ECO:0000256" key="2">
    <source>
        <dbReference type="ARBA" id="ARBA00022679"/>
    </source>
</evidence>
<dbReference type="PANTHER" id="PTHR14614">
    <property type="entry name" value="HEPATOCELLULAR CARCINOMA-ASSOCIATED ANTIGEN"/>
    <property type="match status" value="1"/>
</dbReference>
<dbReference type="GO" id="GO:0016740">
    <property type="term" value="F:transferase activity"/>
    <property type="evidence" value="ECO:0007669"/>
    <property type="project" value="UniProtKB-KW"/>
</dbReference>
<name>A0A9W2ZSJ4_BIOGL</name>
<dbReference type="InterPro" id="IPR029426">
    <property type="entry name" value="FAM86_N"/>
</dbReference>
<dbReference type="InterPro" id="IPR029063">
    <property type="entry name" value="SAM-dependent_MTases_sf"/>
</dbReference>
<evidence type="ECO:0000259" key="3">
    <source>
        <dbReference type="Pfam" id="PF14904"/>
    </source>
</evidence>
<evidence type="ECO:0000256" key="1">
    <source>
        <dbReference type="ARBA" id="ARBA00005511"/>
    </source>
</evidence>
<evidence type="ECO:0000313" key="4">
    <source>
        <dbReference type="Proteomes" id="UP001165740"/>
    </source>
</evidence>
<dbReference type="GO" id="GO:0032991">
    <property type="term" value="C:protein-containing complex"/>
    <property type="evidence" value="ECO:0007669"/>
    <property type="project" value="TreeGrafter"/>
</dbReference>
<dbReference type="AlphaFoldDB" id="A0A9W2ZSJ4"/>
<dbReference type="OMA" id="YEAYTDL"/>
<reference evidence="5" key="1">
    <citation type="submission" date="2025-08" db="UniProtKB">
        <authorList>
            <consortium name="RefSeq"/>
        </authorList>
    </citation>
    <scope>IDENTIFICATION</scope>
</reference>
<dbReference type="PANTHER" id="PTHR14614:SF130">
    <property type="entry name" value="PROTEIN-LYSINE N-METHYLTRANSFERASE EEF2KMT"/>
    <property type="match status" value="1"/>
</dbReference>
<feature type="domain" description="FAM86 N-terminal" evidence="3">
    <location>
        <begin position="18"/>
        <end position="102"/>
    </location>
</feature>